<dbReference type="GO" id="GO:0005283">
    <property type="term" value="F:amino acid:sodium symporter activity"/>
    <property type="evidence" value="ECO:0007669"/>
    <property type="project" value="TreeGrafter"/>
</dbReference>
<dbReference type="PROSITE" id="PS50267">
    <property type="entry name" value="NA_NEUROTRAN_SYMP_3"/>
    <property type="match status" value="1"/>
</dbReference>
<organism evidence="11">
    <name type="scientific">Leptinotarsa decemlineata</name>
    <name type="common">Colorado potato beetle</name>
    <name type="synonym">Doryphora decemlineata</name>
    <dbReference type="NCBI Taxonomy" id="7539"/>
    <lineage>
        <taxon>Eukaryota</taxon>
        <taxon>Metazoa</taxon>
        <taxon>Ecdysozoa</taxon>
        <taxon>Arthropoda</taxon>
        <taxon>Hexapoda</taxon>
        <taxon>Insecta</taxon>
        <taxon>Pterygota</taxon>
        <taxon>Neoptera</taxon>
        <taxon>Endopterygota</taxon>
        <taxon>Coleoptera</taxon>
        <taxon>Polyphaga</taxon>
        <taxon>Cucujiformia</taxon>
        <taxon>Chrysomeloidea</taxon>
        <taxon>Chrysomelidae</taxon>
        <taxon>Chrysomelinae</taxon>
        <taxon>Doryphorini</taxon>
        <taxon>Leptinotarsa</taxon>
    </lineage>
</organism>
<feature type="transmembrane region" description="Helical" evidence="10">
    <location>
        <begin position="927"/>
        <end position="954"/>
    </location>
</feature>
<feature type="compositionally biased region" description="Low complexity" evidence="9">
    <location>
        <begin position="422"/>
        <end position="433"/>
    </location>
</feature>
<dbReference type="InterPro" id="IPR000175">
    <property type="entry name" value="Na/ntran_symport"/>
</dbReference>
<feature type="transmembrane region" description="Helical" evidence="10">
    <location>
        <begin position="960"/>
        <end position="980"/>
    </location>
</feature>
<feature type="transmembrane region" description="Helical" evidence="10">
    <location>
        <begin position="772"/>
        <end position="795"/>
    </location>
</feature>
<keyword evidence="8" id="KW-0915">Sodium</keyword>
<dbReference type="GO" id="GO:0005886">
    <property type="term" value="C:plasma membrane"/>
    <property type="evidence" value="ECO:0007669"/>
    <property type="project" value="TreeGrafter"/>
</dbReference>
<evidence type="ECO:0000256" key="2">
    <source>
        <dbReference type="ARBA" id="ARBA00006459"/>
    </source>
</evidence>
<dbReference type="PRINTS" id="PR00176">
    <property type="entry name" value="NANEUSMPORT"/>
</dbReference>
<keyword evidence="6 10" id="KW-1133">Transmembrane helix</keyword>
<evidence type="ECO:0000256" key="7">
    <source>
        <dbReference type="ARBA" id="ARBA00023136"/>
    </source>
</evidence>
<feature type="transmembrane region" description="Helical" evidence="10">
    <location>
        <begin position="884"/>
        <end position="915"/>
    </location>
</feature>
<evidence type="ECO:0000256" key="4">
    <source>
        <dbReference type="ARBA" id="ARBA00022692"/>
    </source>
</evidence>
<feature type="compositionally biased region" description="Polar residues" evidence="9">
    <location>
        <begin position="463"/>
        <end position="477"/>
    </location>
</feature>
<comment type="subcellular location">
    <subcellularLocation>
        <location evidence="1">Membrane</location>
        <topology evidence="1">Multi-pass membrane protein</topology>
    </subcellularLocation>
</comment>
<keyword evidence="4 10" id="KW-0812">Transmembrane</keyword>
<evidence type="ECO:0000256" key="6">
    <source>
        <dbReference type="ARBA" id="ARBA00022989"/>
    </source>
</evidence>
<keyword evidence="8" id="KW-0479">Metal-binding</keyword>
<evidence type="ECO:0000256" key="1">
    <source>
        <dbReference type="ARBA" id="ARBA00004141"/>
    </source>
</evidence>
<dbReference type="OrthoDB" id="6366319at2759"/>
<dbReference type="EMBL" id="KC713792">
    <property type="protein sequence ID" value="AHH29250.1"/>
    <property type="molecule type" value="mRNA"/>
</dbReference>
<feature type="transmembrane region" description="Helical" evidence="10">
    <location>
        <begin position="655"/>
        <end position="676"/>
    </location>
</feature>
<evidence type="ECO:0000256" key="5">
    <source>
        <dbReference type="ARBA" id="ARBA00022847"/>
    </source>
</evidence>
<evidence type="ECO:0000256" key="3">
    <source>
        <dbReference type="ARBA" id="ARBA00022448"/>
    </source>
</evidence>
<keyword evidence="5" id="KW-0769">Symport</keyword>
<dbReference type="SUPFAM" id="SSF161070">
    <property type="entry name" value="SNF-like"/>
    <property type="match status" value="1"/>
</dbReference>
<reference evidence="11" key="1">
    <citation type="submission" date="2013-03" db="EMBL/GenBank/DDBJ databases">
        <authorList>
            <person name="Fu K."/>
        </authorList>
    </citation>
    <scope>NUCLEOTIDE SEQUENCE</scope>
</reference>
<comment type="similarity">
    <text evidence="2">Belongs to the sodium:neurotransmitter symporter (SNF) (TC 2.A.22) family.</text>
</comment>
<feature type="region of interest" description="Disordered" evidence="9">
    <location>
        <begin position="136"/>
        <end position="173"/>
    </location>
</feature>
<feature type="transmembrane region" description="Helical" evidence="10">
    <location>
        <begin position="1059"/>
        <end position="1080"/>
    </location>
</feature>
<dbReference type="Pfam" id="PF00209">
    <property type="entry name" value="SNF"/>
    <property type="match status" value="1"/>
</dbReference>
<dbReference type="InterPro" id="IPR037272">
    <property type="entry name" value="SNS_sf"/>
</dbReference>
<dbReference type="PANTHER" id="PTHR11616:SF323">
    <property type="entry name" value="SODIUM-DEPENDENT TRANSPORTER BEDRAGGLED"/>
    <property type="match status" value="1"/>
</dbReference>
<dbReference type="GO" id="GO:0089718">
    <property type="term" value="P:amino acid import across plasma membrane"/>
    <property type="evidence" value="ECO:0007669"/>
    <property type="project" value="TreeGrafter"/>
</dbReference>
<feature type="transmembrane region" description="Helical" evidence="10">
    <location>
        <begin position="532"/>
        <end position="554"/>
    </location>
</feature>
<evidence type="ECO:0000256" key="8">
    <source>
        <dbReference type="PIRSR" id="PIRSR600175-1"/>
    </source>
</evidence>
<feature type="compositionally biased region" description="Polar residues" evidence="9">
    <location>
        <begin position="156"/>
        <end position="165"/>
    </location>
</feature>
<keyword evidence="7 10" id="KW-0472">Membrane</keyword>
<sequence>MSAENDACEGDLIDFHVRSPILPRASTASQPETSDHLLDTELPVLEEKLQTAAYIAPSVSRRPSVDIEDILISIYDDYDLVDAPQQEDSNSEALPVLHSLDDGLDTSLNNAPTSDGSTQAQQDIEDCLLDLDNYLKSLDPSSEDESNSSGCEEPSSVDSSSNPTNPCGLEAAPVDDETLRNRLRRIEENYRRYLASGCVNRGYIDTEPERERRPSSACEVAIEAKKTSPARATVSVIRRKRPSLREVTDNCVKSRCTPDRKPGPAGDSDEEIDWSWLQDIARDVTLERRAHATGDCCTGTVVLEAPRTMPVPSSSSAPAMDEEDTAHKSTWLRSSMRRLRHVRLPSDQADEDNSAADESATVTIVPVTAAYVATPPNVATVPAAAVRPMSAPSRIPTVGRTAGRSSRPRSRESGQSAVSLEPSGRARSSSASSRSRRPRSLSSSESSIPSSLDSTPSTPAASTQTNQEPAGQATNNERSCDRNRQTDMPEVESPLGHWPHSLSSMMACLSCTLGLFNISRFSILSIHFGANFIFQFCFLSVVFGLPLFTLQLCLGQQLGAGVIDMWRISPLFQGVGVSLLIAQALMGLYSVIGVSWLVGRDSFITKLDTYRWAESFSHYRHDLPPSNETIKLEETLPDYFNGVVLQRHHLPTGNAYATIKFQLAFNLAVVWMIVFVSLSKGLRSYGKVVYAFTLLPVFGTFILCAKILGIMPPKYVNVIFPETSWGEFFLNPKSWLAAGQETFLTWGLLGAATMQIASHNKHKHLLQRDSSLVAVITFTILLLVAFLANTCVQILKSNGYSYLPNSFERMSSYTFLRQAKDPLPPSLASTPVRYMVHSSFIVGEKVIRPGVDVTNESGYQVLRLATELVPATLAVMGADQVSPFWAVLFYFILIMFGIAQQLAIWHCVITGIMAVKAKVLKSWETTITFFSCACGFILGLPMATEMGIYVVYFFDYTIGGIWWLVIVILLQILAVFMVRGRPYSGDTVVTALFYQNNHPCFLSWAPALLSFTWNVILPVALMVLCIATFKNGSFKDMFIWHHAPHASYWPLWARQFSSILQLFPILCIPLVAVIQSYRYLNNGPSDILDRIQLLYRPPIGEHMDELAVQEAAEAIRAETNTANAATEDPPPKYTPPPSYTTATGARLAKFLRQSIRRSVRRIANVLGEGSSRHRGIIPSSSPSSVPPPPDYNAVLVEMNSRPTSDELSMTVVDGSSARLSTLERLRNLQTTSTALTAAEVASILRSSFRRSTVTSRNNTRMPNFNENMASLSAQNLIESAAPIGQMSLVLDDLPRNDGEIKYDNHTVI</sequence>
<evidence type="ECO:0000256" key="9">
    <source>
        <dbReference type="SAM" id="MobiDB-lite"/>
    </source>
</evidence>
<feature type="compositionally biased region" description="Basic and acidic residues" evidence="9">
    <location>
        <begin position="478"/>
        <end position="487"/>
    </location>
</feature>
<proteinExistence type="evidence at transcript level"/>
<feature type="compositionally biased region" description="Low complexity" evidence="9">
    <location>
        <begin position="440"/>
        <end position="462"/>
    </location>
</feature>
<feature type="transmembrane region" description="Helical" evidence="10">
    <location>
        <begin position="1001"/>
        <end position="1029"/>
    </location>
</feature>
<protein>
    <submittedName>
        <fullName evidence="11">Bedraggled-like protein</fullName>
    </submittedName>
</protein>
<feature type="region of interest" description="Disordered" evidence="9">
    <location>
        <begin position="308"/>
        <end position="332"/>
    </location>
</feature>
<name>X2D406_LEPDE</name>
<feature type="transmembrane region" description="Helical" evidence="10">
    <location>
        <begin position="743"/>
        <end position="760"/>
    </location>
</feature>
<feature type="transmembrane region" description="Helical" evidence="10">
    <location>
        <begin position="575"/>
        <end position="598"/>
    </location>
</feature>
<accession>X2D406</accession>
<dbReference type="PANTHER" id="PTHR11616">
    <property type="entry name" value="SODIUM/CHLORIDE DEPENDENT TRANSPORTER"/>
    <property type="match status" value="1"/>
</dbReference>
<evidence type="ECO:0000256" key="10">
    <source>
        <dbReference type="SAM" id="Phobius"/>
    </source>
</evidence>
<keyword evidence="3" id="KW-0813">Transport</keyword>
<evidence type="ECO:0000313" key="11">
    <source>
        <dbReference type="EMBL" id="AHH29250.1"/>
    </source>
</evidence>
<feature type="transmembrane region" description="Helical" evidence="10">
    <location>
        <begin position="688"/>
        <end position="711"/>
    </location>
</feature>
<dbReference type="GO" id="GO:0015179">
    <property type="term" value="F:L-amino acid transmembrane transporter activity"/>
    <property type="evidence" value="ECO:0007669"/>
    <property type="project" value="TreeGrafter"/>
</dbReference>
<feature type="binding site" evidence="8">
    <location>
        <position position="517"/>
    </location>
    <ligand>
        <name>Na(+)</name>
        <dbReference type="ChEBI" id="CHEBI:29101"/>
        <label>1</label>
    </ligand>
</feature>
<dbReference type="GO" id="GO:0046872">
    <property type="term" value="F:metal ion binding"/>
    <property type="evidence" value="ECO:0007669"/>
    <property type="project" value="UniProtKB-KW"/>
</dbReference>
<feature type="region of interest" description="Disordered" evidence="9">
    <location>
        <begin position="392"/>
        <end position="495"/>
    </location>
</feature>